<dbReference type="SMART" id="SM00382">
    <property type="entry name" value="AAA"/>
    <property type="match status" value="1"/>
</dbReference>
<dbReference type="eggNOG" id="COG4608">
    <property type="taxonomic scope" value="Bacteria"/>
</dbReference>
<evidence type="ECO:0000256" key="3">
    <source>
        <dbReference type="ARBA" id="ARBA00022741"/>
    </source>
</evidence>
<evidence type="ECO:0000256" key="2">
    <source>
        <dbReference type="ARBA" id="ARBA00022448"/>
    </source>
</evidence>
<dbReference type="SUPFAM" id="SSF52540">
    <property type="entry name" value="P-loop containing nucleoside triphosphate hydrolases"/>
    <property type="match status" value="1"/>
</dbReference>
<dbReference type="Pfam" id="PF08352">
    <property type="entry name" value="oligo_HPY"/>
    <property type="match status" value="1"/>
</dbReference>
<dbReference type="PANTHER" id="PTHR43776:SF7">
    <property type="entry name" value="D,D-DIPEPTIDE TRANSPORT ATP-BINDING PROTEIN DDPF-RELATED"/>
    <property type="match status" value="1"/>
</dbReference>
<keyword evidence="3" id="KW-0547">Nucleotide-binding</keyword>
<reference evidence="6" key="1">
    <citation type="journal article" date="2015" name="PeerJ">
        <title>First genomic representation of candidate bacterial phylum KSB3 points to enhanced environmental sensing as a trigger of wastewater bulking.</title>
        <authorList>
            <person name="Sekiguchi Y."/>
            <person name="Ohashi A."/>
            <person name="Parks D.H."/>
            <person name="Yamauchi T."/>
            <person name="Tyson G.W."/>
            <person name="Hugenholtz P."/>
        </authorList>
    </citation>
    <scope>NUCLEOTIDE SEQUENCE [LARGE SCALE GENOMIC DNA]</scope>
</reference>
<dbReference type="GO" id="GO:0005524">
    <property type="term" value="F:ATP binding"/>
    <property type="evidence" value="ECO:0007669"/>
    <property type="project" value="UniProtKB-KW"/>
</dbReference>
<keyword evidence="7" id="KW-1185">Reference proteome</keyword>
<dbReference type="PROSITE" id="PS00211">
    <property type="entry name" value="ABC_TRANSPORTER_1"/>
    <property type="match status" value="1"/>
</dbReference>
<name>A0A081C9X8_VECG1</name>
<gene>
    <name evidence="6" type="ORF">U27_01283</name>
</gene>
<dbReference type="NCBIfam" id="NF008453">
    <property type="entry name" value="PRK11308.1"/>
    <property type="match status" value="1"/>
</dbReference>
<sequence>MEELLNVQNLEVHFPIKKGILARTASYVHAVDGVSFTLHKGEIIGIVGESGCGKTTTGFAILRLVEPTGGRVLFQGQNLAGMTDAQMKPLRQKLQIIFQDPYSSLNPRMTLYQTLAEPMNIHGRYQGAEQKERIAHLLEIVGLKPEHQTRYPHQFSGGQRQRIGIARALCLDPEVIIGDEPVSALDVSIQAQIINLLLDLQAQFHLSYIIISHDLSIVEHLCDRILVMYLGKLVEIASYHDLYSNPKHPYTQALLSAIPSPNPRADKKRMILKGEIPSPMNPPTGCRFHPRCPHRMDSCDQVEPRLHEHGQQHFVACHLYE</sequence>
<keyword evidence="2" id="KW-0813">Transport</keyword>
<proteinExistence type="inferred from homology"/>
<evidence type="ECO:0000256" key="4">
    <source>
        <dbReference type="ARBA" id="ARBA00022840"/>
    </source>
</evidence>
<dbReference type="Gene3D" id="3.40.50.300">
    <property type="entry name" value="P-loop containing nucleotide triphosphate hydrolases"/>
    <property type="match status" value="1"/>
</dbReference>
<organism evidence="6">
    <name type="scientific">Vecturithrix granuli</name>
    <dbReference type="NCBI Taxonomy" id="1499967"/>
    <lineage>
        <taxon>Bacteria</taxon>
        <taxon>Candidatus Moduliflexota</taxon>
        <taxon>Candidatus Vecturitrichia</taxon>
        <taxon>Candidatus Vecturitrichales</taxon>
        <taxon>Candidatus Vecturitrichaceae</taxon>
        <taxon>Candidatus Vecturithrix</taxon>
    </lineage>
</organism>
<dbReference type="Pfam" id="PF00005">
    <property type="entry name" value="ABC_tran"/>
    <property type="match status" value="1"/>
</dbReference>
<dbReference type="InterPro" id="IPR003593">
    <property type="entry name" value="AAA+_ATPase"/>
</dbReference>
<protein>
    <submittedName>
        <fullName evidence="6">Oligopeptide/dipeptide ABC transporter, ATPase subunit</fullName>
    </submittedName>
</protein>
<dbReference type="InterPro" id="IPR017871">
    <property type="entry name" value="ABC_transporter-like_CS"/>
</dbReference>
<dbReference type="GO" id="GO:0055085">
    <property type="term" value="P:transmembrane transport"/>
    <property type="evidence" value="ECO:0007669"/>
    <property type="project" value="UniProtKB-ARBA"/>
</dbReference>
<evidence type="ECO:0000313" key="6">
    <source>
        <dbReference type="EMBL" id="GAK61383.1"/>
    </source>
</evidence>
<dbReference type="GO" id="GO:0016887">
    <property type="term" value="F:ATP hydrolysis activity"/>
    <property type="evidence" value="ECO:0007669"/>
    <property type="project" value="InterPro"/>
</dbReference>
<dbReference type="InterPro" id="IPR013563">
    <property type="entry name" value="Oligopep_ABC_C"/>
</dbReference>
<evidence type="ECO:0000259" key="5">
    <source>
        <dbReference type="PROSITE" id="PS50893"/>
    </source>
</evidence>
<dbReference type="GO" id="GO:0015833">
    <property type="term" value="P:peptide transport"/>
    <property type="evidence" value="ECO:0007669"/>
    <property type="project" value="InterPro"/>
</dbReference>
<dbReference type="InterPro" id="IPR050319">
    <property type="entry name" value="ABC_transp_ATP-bind"/>
</dbReference>
<evidence type="ECO:0000313" key="7">
    <source>
        <dbReference type="Proteomes" id="UP000030661"/>
    </source>
</evidence>
<feature type="domain" description="ABC transporter" evidence="5">
    <location>
        <begin position="16"/>
        <end position="255"/>
    </location>
</feature>
<dbReference type="EMBL" id="DF820479">
    <property type="protein sequence ID" value="GAK61383.1"/>
    <property type="molecule type" value="Genomic_DNA"/>
</dbReference>
<dbReference type="InterPro" id="IPR027417">
    <property type="entry name" value="P-loop_NTPase"/>
</dbReference>
<dbReference type="AlphaFoldDB" id="A0A081C9X8"/>
<dbReference type="NCBIfam" id="TIGR01727">
    <property type="entry name" value="oligo_HPY"/>
    <property type="match status" value="1"/>
</dbReference>
<evidence type="ECO:0000256" key="1">
    <source>
        <dbReference type="ARBA" id="ARBA00005417"/>
    </source>
</evidence>
<dbReference type="FunFam" id="3.40.50.300:FF:000016">
    <property type="entry name" value="Oligopeptide ABC transporter ATP-binding component"/>
    <property type="match status" value="1"/>
</dbReference>
<dbReference type="PROSITE" id="PS50893">
    <property type="entry name" value="ABC_TRANSPORTER_2"/>
    <property type="match status" value="1"/>
</dbReference>
<accession>A0A081C9X8</accession>
<dbReference type="InterPro" id="IPR003439">
    <property type="entry name" value="ABC_transporter-like_ATP-bd"/>
</dbReference>
<keyword evidence="4" id="KW-0067">ATP-binding</keyword>
<dbReference type="STRING" id="1499967.U27_01283"/>
<dbReference type="CDD" id="cd03257">
    <property type="entry name" value="ABC_NikE_OppD_transporters"/>
    <property type="match status" value="1"/>
</dbReference>
<comment type="similarity">
    <text evidence="1">Belongs to the ABC transporter superfamily.</text>
</comment>
<dbReference type="PANTHER" id="PTHR43776">
    <property type="entry name" value="TRANSPORT ATP-BINDING PROTEIN"/>
    <property type="match status" value="1"/>
</dbReference>
<dbReference type="HOGENOM" id="CLU_000604_1_23_0"/>
<dbReference type="Proteomes" id="UP000030661">
    <property type="component" value="Unassembled WGS sequence"/>
</dbReference>